<evidence type="ECO:0000313" key="1">
    <source>
        <dbReference type="EMBL" id="KAJ8434535.1"/>
    </source>
</evidence>
<dbReference type="Proteomes" id="UP001153076">
    <property type="component" value="Unassembled WGS sequence"/>
</dbReference>
<reference evidence="1" key="1">
    <citation type="submission" date="2022-04" db="EMBL/GenBank/DDBJ databases">
        <title>Carnegiea gigantea Genome sequencing and assembly v2.</title>
        <authorList>
            <person name="Copetti D."/>
            <person name="Sanderson M.J."/>
            <person name="Burquez A."/>
            <person name="Wojciechowski M.F."/>
        </authorList>
    </citation>
    <scope>NUCLEOTIDE SEQUENCE</scope>
    <source>
        <strain evidence="1">SGP5-SGP5p</strain>
        <tissue evidence="1">Aerial part</tissue>
    </source>
</reference>
<dbReference type="AlphaFoldDB" id="A0A9Q1QB89"/>
<proteinExistence type="predicted"/>
<evidence type="ECO:0000313" key="2">
    <source>
        <dbReference type="Proteomes" id="UP001153076"/>
    </source>
</evidence>
<sequence length="219" mass="25391">MRVIEEDVYMTLGLPKSSLETIEAKHETNWLDHDSVSKHGEMIEMMESQIDGGEEFKRNFIIFIVPTCLRRNQRGGVNYLILNTLLDLGKVTPYTNYEIKSWAEHEFEVEFGKGYLKNSLDTTTVTDEEVVHEEERRNRSVETEAKVKDQIKGQGHDRIGRVASWSTHPLKRVRKLIAGLMSDELTRDMPKKSKSKTLVLSMILYELKDFLMEIDVVEK</sequence>
<comment type="caution">
    <text evidence="1">The sequence shown here is derived from an EMBL/GenBank/DDBJ whole genome shotgun (WGS) entry which is preliminary data.</text>
</comment>
<accession>A0A9Q1QB89</accession>
<keyword evidence="2" id="KW-1185">Reference proteome</keyword>
<protein>
    <submittedName>
        <fullName evidence="1">Uncharacterized protein</fullName>
    </submittedName>
</protein>
<dbReference type="EMBL" id="JAKOGI010000471">
    <property type="protein sequence ID" value="KAJ8434535.1"/>
    <property type="molecule type" value="Genomic_DNA"/>
</dbReference>
<gene>
    <name evidence="1" type="ORF">Cgig2_004301</name>
</gene>
<organism evidence="1 2">
    <name type="scientific">Carnegiea gigantea</name>
    <dbReference type="NCBI Taxonomy" id="171969"/>
    <lineage>
        <taxon>Eukaryota</taxon>
        <taxon>Viridiplantae</taxon>
        <taxon>Streptophyta</taxon>
        <taxon>Embryophyta</taxon>
        <taxon>Tracheophyta</taxon>
        <taxon>Spermatophyta</taxon>
        <taxon>Magnoliopsida</taxon>
        <taxon>eudicotyledons</taxon>
        <taxon>Gunneridae</taxon>
        <taxon>Pentapetalae</taxon>
        <taxon>Caryophyllales</taxon>
        <taxon>Cactineae</taxon>
        <taxon>Cactaceae</taxon>
        <taxon>Cactoideae</taxon>
        <taxon>Echinocereeae</taxon>
        <taxon>Carnegiea</taxon>
    </lineage>
</organism>
<name>A0A9Q1QB89_9CARY</name>